<dbReference type="PANTHER" id="PTHR10655:SF17">
    <property type="entry name" value="LYSOPHOSPHOLIPASE-LIKE PROTEIN 1"/>
    <property type="match status" value="1"/>
</dbReference>
<dbReference type="PANTHER" id="PTHR10655">
    <property type="entry name" value="LYSOPHOSPHOLIPASE-RELATED"/>
    <property type="match status" value="1"/>
</dbReference>
<evidence type="ECO:0000256" key="2">
    <source>
        <dbReference type="ARBA" id="ARBA00012423"/>
    </source>
</evidence>
<dbReference type="GO" id="GO:0052689">
    <property type="term" value="F:carboxylic ester hydrolase activity"/>
    <property type="evidence" value="ECO:0007669"/>
    <property type="project" value="UniProtKB-KW"/>
</dbReference>
<evidence type="ECO:0000259" key="10">
    <source>
        <dbReference type="Pfam" id="PF02230"/>
    </source>
</evidence>
<dbReference type="GO" id="GO:0005737">
    <property type="term" value="C:cytoplasm"/>
    <property type="evidence" value="ECO:0007669"/>
    <property type="project" value="TreeGrafter"/>
</dbReference>
<dbReference type="EMBL" id="JADCTT010000019">
    <property type="protein sequence ID" value="KAF9742842.1"/>
    <property type="molecule type" value="Genomic_DNA"/>
</dbReference>
<evidence type="ECO:0000256" key="6">
    <source>
        <dbReference type="ARBA" id="ARBA00022832"/>
    </source>
</evidence>
<evidence type="ECO:0000256" key="7">
    <source>
        <dbReference type="ARBA" id="ARBA00029392"/>
    </source>
</evidence>
<dbReference type="InterPro" id="IPR003140">
    <property type="entry name" value="PLipase/COase/thioEstase"/>
</dbReference>
<keyword evidence="4" id="KW-0719">Serine esterase</keyword>
<dbReference type="GO" id="GO:0006631">
    <property type="term" value="P:fatty acid metabolic process"/>
    <property type="evidence" value="ECO:0007669"/>
    <property type="project" value="UniProtKB-KW"/>
</dbReference>
<dbReference type="SUPFAM" id="SSF53474">
    <property type="entry name" value="alpha/beta-Hydrolases"/>
    <property type="match status" value="1"/>
</dbReference>
<dbReference type="InterPro" id="IPR029058">
    <property type="entry name" value="AB_hydrolase_fold"/>
</dbReference>
<evidence type="ECO:0000256" key="1">
    <source>
        <dbReference type="ARBA" id="ARBA00006499"/>
    </source>
</evidence>
<protein>
    <recommendedName>
        <fullName evidence="3">Acyl-protein thioesterase 1</fullName>
        <ecNumber evidence="2">3.1.2.22</ecNumber>
    </recommendedName>
    <alternativeName>
        <fullName evidence="8">Palmitoyl-protein hydrolase</fullName>
    </alternativeName>
</protein>
<comment type="caution">
    <text evidence="11">The sequence shown here is derived from an EMBL/GenBank/DDBJ whole genome shotgun (WGS) entry which is preliminary data.</text>
</comment>
<gene>
    <name evidence="11" type="ORF">IM811_007024</name>
</gene>
<organism evidence="11 12">
    <name type="scientific">Bionectria ochroleuca</name>
    <name type="common">Gliocladium roseum</name>
    <dbReference type="NCBI Taxonomy" id="29856"/>
    <lineage>
        <taxon>Eukaryota</taxon>
        <taxon>Fungi</taxon>
        <taxon>Dikarya</taxon>
        <taxon>Ascomycota</taxon>
        <taxon>Pezizomycotina</taxon>
        <taxon>Sordariomycetes</taxon>
        <taxon>Hypocreomycetidae</taxon>
        <taxon>Hypocreales</taxon>
        <taxon>Bionectriaceae</taxon>
        <taxon>Clonostachys</taxon>
    </lineage>
</organism>
<dbReference type="Proteomes" id="UP000616885">
    <property type="component" value="Unassembled WGS sequence"/>
</dbReference>
<evidence type="ECO:0000313" key="11">
    <source>
        <dbReference type="EMBL" id="KAF9742842.1"/>
    </source>
</evidence>
<dbReference type="Pfam" id="PF02230">
    <property type="entry name" value="Abhydrolase_2"/>
    <property type="match status" value="1"/>
</dbReference>
<keyword evidence="6" id="KW-0443">Lipid metabolism</keyword>
<evidence type="ECO:0000256" key="4">
    <source>
        <dbReference type="ARBA" id="ARBA00022487"/>
    </source>
</evidence>
<evidence type="ECO:0000313" key="12">
    <source>
        <dbReference type="Proteomes" id="UP000616885"/>
    </source>
</evidence>
<evidence type="ECO:0000256" key="8">
    <source>
        <dbReference type="ARBA" id="ARBA00031195"/>
    </source>
</evidence>
<sequence>MSTAPAREDPLVLSPISGQHTATVIIIHGFGDSGHGWSSAVEHIRRRHGRLDDVKFILPHAPNIPLSMTGGIRMRSWFDLTSSPGRLSSLSACQGRRCLWRFGDTVLHSLSYPGRNGSRNSTRENHSWGFSQGGAISIFSGLTAPIKLGGIVALSCWVLLHKEFLDYIPDEDLNKDTPIFMGHGDQDWRIEYQVAIDSAELLEKAGYNIAFYRYRGIGHSVCREELNEIEEFLVSILVNK</sequence>
<name>A0A8H7N0G9_BIOOC</name>
<comment type="function">
    <text evidence="7">Hydrolyzes fatty acids from S-acylated cysteine residues in proteins with a strong preference for palmitoylated G-alpha proteins over other acyl substrates. Mediates the deacylation of G-alpha proteins such as GPA1 in vivo, but has weak or no activity toward palmitoylated Ras proteins. Has weak lysophospholipase activity in vitro; however such activity may not exist in vivo.</text>
</comment>
<dbReference type="InterPro" id="IPR050565">
    <property type="entry name" value="LYPA1-2/EST-like"/>
</dbReference>
<evidence type="ECO:0000256" key="3">
    <source>
        <dbReference type="ARBA" id="ARBA00014923"/>
    </source>
</evidence>
<dbReference type="EC" id="3.1.2.22" evidence="2"/>
<comment type="similarity">
    <text evidence="1">Belongs to the AB hydrolase superfamily. AB hydrolase 2 family.</text>
</comment>
<evidence type="ECO:0000256" key="9">
    <source>
        <dbReference type="ARBA" id="ARBA00047337"/>
    </source>
</evidence>
<dbReference type="GO" id="GO:0008474">
    <property type="term" value="F:palmitoyl-(protein) hydrolase activity"/>
    <property type="evidence" value="ECO:0007669"/>
    <property type="project" value="UniProtKB-EC"/>
</dbReference>
<evidence type="ECO:0000256" key="5">
    <source>
        <dbReference type="ARBA" id="ARBA00022801"/>
    </source>
</evidence>
<dbReference type="Gene3D" id="3.40.50.1820">
    <property type="entry name" value="alpha/beta hydrolase"/>
    <property type="match status" value="1"/>
</dbReference>
<keyword evidence="5" id="KW-0378">Hydrolase</keyword>
<accession>A0A8H7N0G9</accession>
<reference evidence="11" key="1">
    <citation type="submission" date="2020-10" db="EMBL/GenBank/DDBJ databases">
        <title>High-Quality Genome Resource of Clonostachys rosea strain S41 by Oxford Nanopore Long-Read Sequencing.</title>
        <authorList>
            <person name="Wang H."/>
        </authorList>
    </citation>
    <scope>NUCLEOTIDE SEQUENCE</scope>
    <source>
        <strain evidence="11">S41</strain>
    </source>
</reference>
<keyword evidence="6" id="KW-0276">Fatty acid metabolism</keyword>
<feature type="domain" description="Phospholipase/carboxylesterase/thioesterase" evidence="10">
    <location>
        <begin position="17"/>
        <end position="233"/>
    </location>
</feature>
<dbReference type="AlphaFoldDB" id="A0A8H7N0G9"/>
<proteinExistence type="inferred from homology"/>
<comment type="catalytic activity">
    <reaction evidence="9">
        <text>S-hexadecanoyl-L-cysteinyl-[protein] + H2O = L-cysteinyl-[protein] + hexadecanoate + H(+)</text>
        <dbReference type="Rhea" id="RHEA:19233"/>
        <dbReference type="Rhea" id="RHEA-COMP:10131"/>
        <dbReference type="Rhea" id="RHEA-COMP:11032"/>
        <dbReference type="ChEBI" id="CHEBI:7896"/>
        <dbReference type="ChEBI" id="CHEBI:15377"/>
        <dbReference type="ChEBI" id="CHEBI:15378"/>
        <dbReference type="ChEBI" id="CHEBI:29950"/>
        <dbReference type="ChEBI" id="CHEBI:74151"/>
        <dbReference type="EC" id="3.1.2.22"/>
    </reaction>
</comment>